<dbReference type="RefSeq" id="WP_209649527.1">
    <property type="nucleotide sequence ID" value="NZ_JAGGLL010000013.1"/>
</dbReference>
<evidence type="ECO:0000313" key="2">
    <source>
        <dbReference type="EMBL" id="MBP2022120.1"/>
    </source>
</evidence>
<dbReference type="PANTHER" id="PTHR43798">
    <property type="entry name" value="MONOACYLGLYCEROL LIPASE"/>
    <property type="match status" value="1"/>
</dbReference>
<accession>A0ABS4K2V5</accession>
<dbReference type="InterPro" id="IPR050266">
    <property type="entry name" value="AB_hydrolase_sf"/>
</dbReference>
<protein>
    <submittedName>
        <fullName evidence="2">Pimeloyl-ACP methyl ester carboxylesterase</fullName>
    </submittedName>
</protein>
<proteinExistence type="predicted"/>
<dbReference type="PANTHER" id="PTHR43798:SF28">
    <property type="entry name" value="AB HYDROLASE-1 DOMAIN-CONTAINING PROTEIN"/>
    <property type="match status" value="1"/>
</dbReference>
<comment type="caution">
    <text evidence="2">The sequence shown here is derived from an EMBL/GenBank/DDBJ whole genome shotgun (WGS) entry which is preliminary data.</text>
</comment>
<feature type="domain" description="AB hydrolase-1" evidence="1">
    <location>
        <begin position="58"/>
        <end position="192"/>
    </location>
</feature>
<reference evidence="2 3" key="1">
    <citation type="submission" date="2021-03" db="EMBL/GenBank/DDBJ databases">
        <title>Genomic Encyclopedia of Type Strains, Phase IV (KMG-IV): sequencing the most valuable type-strain genomes for metagenomic binning, comparative biology and taxonomic classification.</title>
        <authorList>
            <person name="Goeker M."/>
        </authorList>
    </citation>
    <scope>NUCLEOTIDE SEQUENCE [LARGE SCALE GENOMIC DNA]</scope>
    <source>
        <strain evidence="2 3">DSM 28650</strain>
    </source>
</reference>
<organism evidence="2 3">
    <name type="scientific">Clostridium punense</name>
    <dbReference type="NCBI Taxonomy" id="1054297"/>
    <lineage>
        <taxon>Bacteria</taxon>
        <taxon>Bacillati</taxon>
        <taxon>Bacillota</taxon>
        <taxon>Clostridia</taxon>
        <taxon>Eubacteriales</taxon>
        <taxon>Clostridiaceae</taxon>
        <taxon>Clostridium</taxon>
    </lineage>
</organism>
<gene>
    <name evidence="2" type="ORF">J2Z44_001921</name>
</gene>
<dbReference type="Proteomes" id="UP001519308">
    <property type="component" value="Unassembled WGS sequence"/>
</dbReference>
<name>A0ABS4K2V5_9CLOT</name>
<evidence type="ECO:0000259" key="1">
    <source>
        <dbReference type="Pfam" id="PF00561"/>
    </source>
</evidence>
<keyword evidence="3" id="KW-1185">Reference proteome</keyword>
<dbReference type="EMBL" id="JAGGLL010000013">
    <property type="protein sequence ID" value="MBP2022120.1"/>
    <property type="molecule type" value="Genomic_DNA"/>
</dbReference>
<dbReference type="Pfam" id="PF00561">
    <property type="entry name" value="Abhydrolase_1"/>
    <property type="match status" value="1"/>
</dbReference>
<sequence>MRKKIFGFIASIAFLLVVAGVFLMARYRESIEAAAPVNGKVDIGGYGLNVKVEGKGGPTVIFESGLGGGIGVWTNVQPEIAKLTRTFCYDRAGLGESDKSTLERTSANQVKELYTLLQKTKVKGPYIIVAHSIGGFNARLFADSYPEEVAGIIFVDSAHEEMFSLYKLIAPKEYESTRTEFVNPEGTFDDLLNSAAEVRKARKKDALRNIPITVLSAENTDLKVPGPILVGWAQLQKDISALSDKSKQITVKGAGHMIQDDNPQAIIDEIKEMISTISEK</sequence>
<dbReference type="SUPFAM" id="SSF53474">
    <property type="entry name" value="alpha/beta-Hydrolases"/>
    <property type="match status" value="1"/>
</dbReference>
<dbReference type="InterPro" id="IPR029058">
    <property type="entry name" value="AB_hydrolase_fold"/>
</dbReference>
<evidence type="ECO:0000313" key="3">
    <source>
        <dbReference type="Proteomes" id="UP001519308"/>
    </source>
</evidence>
<dbReference type="InterPro" id="IPR000073">
    <property type="entry name" value="AB_hydrolase_1"/>
</dbReference>
<dbReference type="Gene3D" id="3.40.50.1820">
    <property type="entry name" value="alpha/beta hydrolase"/>
    <property type="match status" value="1"/>
</dbReference>